<evidence type="ECO:0000259" key="4">
    <source>
        <dbReference type="PROSITE" id="PS51379"/>
    </source>
</evidence>
<dbReference type="PROSITE" id="PS00198">
    <property type="entry name" value="4FE4S_FER_1"/>
    <property type="match status" value="1"/>
</dbReference>
<proteinExistence type="predicted"/>
<reference evidence="5 6" key="1">
    <citation type="journal article" date="2014" name="BMC Genomics">
        <title>Comparison of environmental and isolate Sulfobacillus genomes reveals diverse carbon, sulfur, nitrogen, and hydrogen metabolisms.</title>
        <authorList>
            <person name="Justice N.B."/>
            <person name="Norman A."/>
            <person name="Brown C.T."/>
            <person name="Singh A."/>
            <person name="Thomas B.C."/>
            <person name="Banfield J.F."/>
        </authorList>
    </citation>
    <scope>NUCLEOTIDE SEQUENCE [LARGE SCALE GENOMIC DNA]</scope>
    <source>
        <strain evidence="5">AMDSBA5</strain>
    </source>
</reference>
<evidence type="ECO:0000256" key="2">
    <source>
        <dbReference type="ARBA" id="ARBA00023004"/>
    </source>
</evidence>
<evidence type="ECO:0000256" key="3">
    <source>
        <dbReference type="ARBA" id="ARBA00023014"/>
    </source>
</evidence>
<evidence type="ECO:0000313" key="6">
    <source>
        <dbReference type="Proteomes" id="UP000242705"/>
    </source>
</evidence>
<dbReference type="Pfam" id="PF13183">
    <property type="entry name" value="Fer4_8"/>
    <property type="match status" value="1"/>
</dbReference>
<dbReference type="AlphaFoldDB" id="A0A1R0IV79"/>
<sequence length="230" mass="26586">MPKGSGIIERSLLNDDQIMEYDNLVMDGIDISGRWNTMIKSRVHSRPELDSWDEVRQSAIGASIDNCIQCGMCTAGCTVAHEIPEFNPRQFIYWVRTGRQEDLIKNADVIWRCVGCYICTNHCPKGVNTAEVMESIGQWLHHQVPEKMDPAYLANHDAYRHQLFTYGRLNLPRLQAEFLSRLGRRQELFSPEMRKTAIKMLRDGRVMRTLFIGKPRHWSRSALLLTHQQA</sequence>
<name>A0A1R0IV79_SULTH</name>
<dbReference type="PANTHER" id="PTHR43255">
    <property type="entry name" value="IRON-SULFUR-BINDING OXIDOREDUCTASE FADF-RELATED-RELATED"/>
    <property type="match status" value="1"/>
</dbReference>
<dbReference type="InterPro" id="IPR051460">
    <property type="entry name" value="HdrC_iron-sulfur_subunit"/>
</dbReference>
<protein>
    <submittedName>
        <fullName evidence="5">4Fe-4S dicluster domain-containing protein</fullName>
    </submittedName>
</protein>
<dbReference type="SUPFAM" id="SSF46548">
    <property type="entry name" value="alpha-helical ferredoxin"/>
    <property type="match status" value="1"/>
</dbReference>
<dbReference type="EMBL" id="PXYX01000005">
    <property type="protein sequence ID" value="PSR28754.1"/>
    <property type="molecule type" value="Genomic_DNA"/>
</dbReference>
<dbReference type="RefSeq" id="WP_020374244.1">
    <property type="nucleotide sequence ID" value="NZ_MDZD01000002.1"/>
</dbReference>
<keyword evidence="1" id="KW-0479">Metal-binding</keyword>
<evidence type="ECO:0000313" key="5">
    <source>
        <dbReference type="EMBL" id="PSR28754.1"/>
    </source>
</evidence>
<comment type="caution">
    <text evidence="5">The sequence shown here is derived from an EMBL/GenBank/DDBJ whole genome shotgun (WGS) entry which is preliminary data.</text>
</comment>
<dbReference type="GO" id="GO:0005886">
    <property type="term" value="C:plasma membrane"/>
    <property type="evidence" value="ECO:0007669"/>
    <property type="project" value="TreeGrafter"/>
</dbReference>
<organism evidence="5 6">
    <name type="scientific">Sulfobacillus thermosulfidooxidans</name>
    <dbReference type="NCBI Taxonomy" id="28034"/>
    <lineage>
        <taxon>Bacteria</taxon>
        <taxon>Bacillati</taxon>
        <taxon>Bacillota</taxon>
        <taxon>Clostridia</taxon>
        <taxon>Eubacteriales</taxon>
        <taxon>Clostridiales Family XVII. Incertae Sedis</taxon>
        <taxon>Sulfobacillus</taxon>
    </lineage>
</organism>
<evidence type="ECO:0000256" key="1">
    <source>
        <dbReference type="ARBA" id="ARBA00022723"/>
    </source>
</evidence>
<dbReference type="InterPro" id="IPR017900">
    <property type="entry name" value="4Fe4S_Fe_S_CS"/>
</dbReference>
<dbReference type="InterPro" id="IPR017896">
    <property type="entry name" value="4Fe4S_Fe-S-bd"/>
</dbReference>
<dbReference type="PROSITE" id="PS51379">
    <property type="entry name" value="4FE4S_FER_2"/>
    <property type="match status" value="2"/>
</dbReference>
<feature type="domain" description="4Fe-4S ferredoxin-type" evidence="4">
    <location>
        <begin position="101"/>
        <end position="133"/>
    </location>
</feature>
<feature type="domain" description="4Fe-4S ferredoxin-type" evidence="4">
    <location>
        <begin position="58"/>
        <end position="89"/>
    </location>
</feature>
<gene>
    <name evidence="5" type="ORF">C7B47_03800</name>
</gene>
<dbReference type="GO" id="GO:0046872">
    <property type="term" value="F:metal ion binding"/>
    <property type="evidence" value="ECO:0007669"/>
    <property type="project" value="UniProtKB-KW"/>
</dbReference>
<dbReference type="InterPro" id="IPR009051">
    <property type="entry name" value="Helical_ferredxn"/>
</dbReference>
<dbReference type="Proteomes" id="UP000242705">
    <property type="component" value="Unassembled WGS sequence"/>
</dbReference>
<dbReference type="GO" id="GO:0051536">
    <property type="term" value="F:iron-sulfur cluster binding"/>
    <property type="evidence" value="ECO:0007669"/>
    <property type="project" value="UniProtKB-KW"/>
</dbReference>
<keyword evidence="2" id="KW-0408">Iron</keyword>
<dbReference type="Gene3D" id="1.10.1060.10">
    <property type="entry name" value="Alpha-helical ferredoxin"/>
    <property type="match status" value="1"/>
</dbReference>
<keyword evidence="3" id="KW-0411">Iron-sulfur</keyword>
<accession>A0A1R0IV79</accession>
<dbReference type="PANTHER" id="PTHR43255:SF2">
    <property type="entry name" value="HETERODISULFIDE REDUCTASE RELATED PROTEIN"/>
    <property type="match status" value="1"/>
</dbReference>